<dbReference type="Pfam" id="PF08100">
    <property type="entry name" value="Dimerisation"/>
    <property type="match status" value="1"/>
</dbReference>
<evidence type="ECO:0000259" key="5">
    <source>
        <dbReference type="Pfam" id="PF08100"/>
    </source>
</evidence>
<accession>X1JIB3</accession>
<dbReference type="Gene3D" id="1.10.10.10">
    <property type="entry name" value="Winged helix-like DNA-binding domain superfamily/Winged helix DNA-binding domain"/>
    <property type="match status" value="1"/>
</dbReference>
<evidence type="ECO:0000256" key="1">
    <source>
        <dbReference type="ARBA" id="ARBA00022603"/>
    </source>
</evidence>
<evidence type="ECO:0000313" key="6">
    <source>
        <dbReference type="EMBL" id="GAH69463.1"/>
    </source>
</evidence>
<feature type="non-terminal residue" evidence="6">
    <location>
        <position position="258"/>
    </location>
</feature>
<evidence type="ECO:0008006" key="7">
    <source>
        <dbReference type="Google" id="ProtNLM"/>
    </source>
</evidence>
<dbReference type="CDD" id="cd02440">
    <property type="entry name" value="AdoMet_MTases"/>
    <property type="match status" value="1"/>
</dbReference>
<dbReference type="EMBL" id="BARU01033617">
    <property type="protein sequence ID" value="GAH69463.1"/>
    <property type="molecule type" value="Genomic_DNA"/>
</dbReference>
<dbReference type="GO" id="GO:0008171">
    <property type="term" value="F:O-methyltransferase activity"/>
    <property type="evidence" value="ECO:0007669"/>
    <property type="project" value="InterPro"/>
</dbReference>
<dbReference type="PROSITE" id="PS51683">
    <property type="entry name" value="SAM_OMT_II"/>
    <property type="match status" value="1"/>
</dbReference>
<dbReference type="PANTHER" id="PTHR11746">
    <property type="entry name" value="O-METHYLTRANSFERASE"/>
    <property type="match status" value="1"/>
</dbReference>
<name>X1JIB3_9ZZZZ</name>
<protein>
    <recommendedName>
        <fullName evidence="7">O-methyltransferase domain-containing protein</fullName>
    </recommendedName>
</protein>
<sequence>EEVIAVVRGFQPACVLLAAADLNVFTILKTKPMSAKAAADKLKADTRAITILLDALVAMALLTKQNKEYSLSSEVAQLLTEDSSRSILPAIRHQANCLRRWVQLPQVIRKGQPAERILNIHSETEDLAAFIGAMDNFSTPAATDVIRKLGTLNFCHLLDVGGASGTWTIEFLRAVPGAKATLFDLPEVIPMAKEHIAKAGLTDQVEFVEGDFYTDDLPTGADFIWLSAIAHQNSRQQNQQLFLKLYTVLENGGKLVLR</sequence>
<dbReference type="InterPro" id="IPR029063">
    <property type="entry name" value="SAM-dependent_MTases_sf"/>
</dbReference>
<dbReference type="InterPro" id="IPR012967">
    <property type="entry name" value="COMT_dimerisation"/>
</dbReference>
<dbReference type="Pfam" id="PF00891">
    <property type="entry name" value="Methyltransf_2"/>
    <property type="match status" value="1"/>
</dbReference>
<organism evidence="6">
    <name type="scientific">marine sediment metagenome</name>
    <dbReference type="NCBI Taxonomy" id="412755"/>
    <lineage>
        <taxon>unclassified sequences</taxon>
        <taxon>metagenomes</taxon>
        <taxon>ecological metagenomes</taxon>
    </lineage>
</organism>
<reference evidence="6" key="1">
    <citation type="journal article" date="2014" name="Front. Microbiol.">
        <title>High frequency of phylogenetically diverse reductive dehalogenase-homologous genes in deep subseafloor sedimentary metagenomes.</title>
        <authorList>
            <person name="Kawai M."/>
            <person name="Futagami T."/>
            <person name="Toyoda A."/>
            <person name="Takaki Y."/>
            <person name="Nishi S."/>
            <person name="Hori S."/>
            <person name="Arai W."/>
            <person name="Tsubouchi T."/>
            <person name="Morono Y."/>
            <person name="Uchiyama I."/>
            <person name="Ito T."/>
            <person name="Fujiyama A."/>
            <person name="Inagaki F."/>
            <person name="Takami H."/>
        </authorList>
    </citation>
    <scope>NUCLEOTIDE SEQUENCE</scope>
    <source>
        <strain evidence="6">Expedition CK06-06</strain>
    </source>
</reference>
<gene>
    <name evidence="6" type="ORF">S03H2_52867</name>
</gene>
<dbReference type="InterPro" id="IPR036388">
    <property type="entry name" value="WH-like_DNA-bd_sf"/>
</dbReference>
<dbReference type="SUPFAM" id="SSF53335">
    <property type="entry name" value="S-adenosyl-L-methionine-dependent methyltransferases"/>
    <property type="match status" value="1"/>
</dbReference>
<evidence type="ECO:0000256" key="2">
    <source>
        <dbReference type="ARBA" id="ARBA00022679"/>
    </source>
</evidence>
<comment type="caution">
    <text evidence="6">The sequence shown here is derived from an EMBL/GenBank/DDBJ whole genome shotgun (WGS) entry which is preliminary data.</text>
</comment>
<keyword evidence="1" id="KW-0489">Methyltransferase</keyword>
<dbReference type="Gene3D" id="3.40.50.150">
    <property type="entry name" value="Vaccinia Virus protein VP39"/>
    <property type="match status" value="1"/>
</dbReference>
<dbReference type="AlphaFoldDB" id="X1JIB3"/>
<dbReference type="GO" id="GO:0032259">
    <property type="term" value="P:methylation"/>
    <property type="evidence" value="ECO:0007669"/>
    <property type="project" value="UniProtKB-KW"/>
</dbReference>
<dbReference type="SUPFAM" id="SSF46785">
    <property type="entry name" value="Winged helix' DNA-binding domain"/>
    <property type="match status" value="1"/>
</dbReference>
<evidence type="ECO:0000256" key="3">
    <source>
        <dbReference type="ARBA" id="ARBA00022691"/>
    </source>
</evidence>
<dbReference type="InterPro" id="IPR016461">
    <property type="entry name" value="COMT-like"/>
</dbReference>
<feature type="non-terminal residue" evidence="6">
    <location>
        <position position="1"/>
    </location>
</feature>
<evidence type="ECO:0000259" key="4">
    <source>
        <dbReference type="Pfam" id="PF00891"/>
    </source>
</evidence>
<keyword evidence="2" id="KW-0808">Transferase</keyword>
<keyword evidence="3" id="KW-0949">S-adenosyl-L-methionine</keyword>
<proteinExistence type="predicted"/>
<feature type="domain" description="O-methyltransferase dimerisation" evidence="5">
    <location>
        <begin position="10"/>
        <end position="80"/>
    </location>
</feature>
<dbReference type="InterPro" id="IPR001077">
    <property type="entry name" value="COMT_C"/>
</dbReference>
<dbReference type="GO" id="GO:0046983">
    <property type="term" value="F:protein dimerization activity"/>
    <property type="evidence" value="ECO:0007669"/>
    <property type="project" value="InterPro"/>
</dbReference>
<dbReference type="InterPro" id="IPR036390">
    <property type="entry name" value="WH_DNA-bd_sf"/>
</dbReference>
<feature type="domain" description="O-methyltransferase C-terminal" evidence="4">
    <location>
        <begin position="124"/>
        <end position="257"/>
    </location>
</feature>